<evidence type="ECO:0008006" key="4">
    <source>
        <dbReference type="Google" id="ProtNLM"/>
    </source>
</evidence>
<name>A0AAD9FSY0_PAPLA</name>
<reference evidence="2" key="1">
    <citation type="submission" date="2023-02" db="EMBL/GenBank/DDBJ databases">
        <title>Identification and recombinant expression of a fungal hydrolase from Papiliotrema laurentii that hydrolyzes apple cutin and clears colloidal polyester polyurethane.</title>
        <authorList>
            <consortium name="DOE Joint Genome Institute"/>
            <person name="Roman V.A."/>
            <person name="Bojanowski C."/>
            <person name="Crable B.R."/>
            <person name="Wagner D.N."/>
            <person name="Hung C.S."/>
            <person name="Nadeau L.J."/>
            <person name="Schratz L."/>
            <person name="Haridas S."/>
            <person name="Pangilinan J."/>
            <person name="Lipzen A."/>
            <person name="Na H."/>
            <person name="Yan M."/>
            <person name="Ng V."/>
            <person name="Grigoriev I.V."/>
            <person name="Spatafora J.W."/>
            <person name="Barlow D."/>
            <person name="Biffinger J."/>
            <person name="Kelley-Loughnane N."/>
            <person name="Varaljay V.A."/>
            <person name="Crookes-Goodson W.J."/>
        </authorList>
    </citation>
    <scope>NUCLEOTIDE SEQUENCE</scope>
    <source>
        <strain evidence="2">5307AH</strain>
    </source>
</reference>
<dbReference type="Gene3D" id="3.30.1360.20">
    <property type="entry name" value="Transcriptional coactivator/pterin dehydratase"/>
    <property type="match status" value="1"/>
</dbReference>
<sequence length="211" mass="23333">MSWRVTRVQSTVLPSSAQKLDLWALRTGHSSPVVESPARRYLSNTPEMTDPRRPKRPSPYRLVTPTSFLSSFAPLHVSGWRLASLPGKTSATDSISESTGDLQDRRLVRVYEFASGKEGWRALMGFSSRIMQEIESQDHHPVLNISPASAWTPSADLSLSAEAGYVLELSTHTHTPLPPIGTPKDAGRMRPGVTQKDLNLAQKVEEVYKEA</sequence>
<feature type="region of interest" description="Disordered" evidence="1">
    <location>
        <begin position="39"/>
        <end position="59"/>
    </location>
</feature>
<comment type="caution">
    <text evidence="2">The sequence shown here is derived from an EMBL/GenBank/DDBJ whole genome shotgun (WGS) entry which is preliminary data.</text>
</comment>
<dbReference type="Proteomes" id="UP001182556">
    <property type="component" value="Unassembled WGS sequence"/>
</dbReference>
<dbReference type="EMBL" id="JAODAN010000003">
    <property type="protein sequence ID" value="KAK1925696.1"/>
    <property type="molecule type" value="Genomic_DNA"/>
</dbReference>
<protein>
    <recommendedName>
        <fullName evidence="4">4a-hydroxytetrahydrobiopterin dehydratase</fullName>
    </recommendedName>
</protein>
<organism evidence="2 3">
    <name type="scientific">Papiliotrema laurentii</name>
    <name type="common">Cryptococcus laurentii</name>
    <dbReference type="NCBI Taxonomy" id="5418"/>
    <lineage>
        <taxon>Eukaryota</taxon>
        <taxon>Fungi</taxon>
        <taxon>Dikarya</taxon>
        <taxon>Basidiomycota</taxon>
        <taxon>Agaricomycotina</taxon>
        <taxon>Tremellomycetes</taxon>
        <taxon>Tremellales</taxon>
        <taxon>Rhynchogastremaceae</taxon>
        <taxon>Papiliotrema</taxon>
    </lineage>
</organism>
<accession>A0AAD9FSY0</accession>
<evidence type="ECO:0000256" key="1">
    <source>
        <dbReference type="SAM" id="MobiDB-lite"/>
    </source>
</evidence>
<dbReference type="InterPro" id="IPR036428">
    <property type="entry name" value="PCD_sf"/>
</dbReference>
<dbReference type="GO" id="GO:0008124">
    <property type="term" value="F:4-alpha-hydroxytetrahydrobiopterin dehydratase activity"/>
    <property type="evidence" value="ECO:0007669"/>
    <property type="project" value="InterPro"/>
</dbReference>
<proteinExistence type="predicted"/>
<evidence type="ECO:0000313" key="2">
    <source>
        <dbReference type="EMBL" id="KAK1925696.1"/>
    </source>
</evidence>
<keyword evidence="3" id="KW-1185">Reference proteome</keyword>
<evidence type="ECO:0000313" key="3">
    <source>
        <dbReference type="Proteomes" id="UP001182556"/>
    </source>
</evidence>
<dbReference type="AlphaFoldDB" id="A0AAD9FSY0"/>
<dbReference type="GO" id="GO:0006729">
    <property type="term" value="P:tetrahydrobiopterin biosynthetic process"/>
    <property type="evidence" value="ECO:0007669"/>
    <property type="project" value="InterPro"/>
</dbReference>
<gene>
    <name evidence="2" type="ORF">DB88DRAFT_509352</name>
</gene>